<dbReference type="AlphaFoldDB" id="A0A4V3SC39"/>
<reference evidence="2 3" key="1">
    <citation type="journal article" date="2019" name="Philos. Trans. R. Soc. Lond., B, Biol. Sci.">
        <title>Ant behaviour and brain gene expression of defending hosts depend on the ecological success of the intruding social parasite.</title>
        <authorList>
            <person name="Kaur R."/>
            <person name="Stoldt M."/>
            <person name="Jongepier E."/>
            <person name="Feldmeyer B."/>
            <person name="Menzel F."/>
            <person name="Bornberg-Bauer E."/>
            <person name="Foitzik S."/>
        </authorList>
    </citation>
    <scope>NUCLEOTIDE SEQUENCE [LARGE SCALE GENOMIC DNA]</scope>
    <source>
        <tissue evidence="2">Whole body</tissue>
    </source>
</reference>
<evidence type="ECO:0000256" key="1">
    <source>
        <dbReference type="SAM" id="MobiDB-lite"/>
    </source>
</evidence>
<protein>
    <submittedName>
        <fullName evidence="2">Uncharacterized protein</fullName>
    </submittedName>
</protein>
<evidence type="ECO:0000313" key="3">
    <source>
        <dbReference type="Proteomes" id="UP000310200"/>
    </source>
</evidence>
<keyword evidence="3" id="KW-1185">Reference proteome</keyword>
<proteinExistence type="predicted"/>
<feature type="region of interest" description="Disordered" evidence="1">
    <location>
        <begin position="21"/>
        <end position="42"/>
    </location>
</feature>
<feature type="compositionally biased region" description="Polar residues" evidence="1">
    <location>
        <begin position="91"/>
        <end position="109"/>
    </location>
</feature>
<comment type="caution">
    <text evidence="2">The sequence shown here is derived from an EMBL/GenBank/DDBJ whole genome shotgun (WGS) entry which is preliminary data.</text>
</comment>
<sequence>MFRSIVLTAENLLAEHAVRRDERKMRSANERAGPGKYAGCSPNRFNRRLSSTFLRVRDRSRYRNDISRPAFAAADGEEYEDRGETRRQPWYASTTPNAYVTTQNDNAIVTHTRDSRDT</sequence>
<organism evidence="2 3">
    <name type="scientific">Temnothorax longispinosus</name>
    <dbReference type="NCBI Taxonomy" id="300112"/>
    <lineage>
        <taxon>Eukaryota</taxon>
        <taxon>Metazoa</taxon>
        <taxon>Ecdysozoa</taxon>
        <taxon>Arthropoda</taxon>
        <taxon>Hexapoda</taxon>
        <taxon>Insecta</taxon>
        <taxon>Pterygota</taxon>
        <taxon>Neoptera</taxon>
        <taxon>Endopterygota</taxon>
        <taxon>Hymenoptera</taxon>
        <taxon>Apocrita</taxon>
        <taxon>Aculeata</taxon>
        <taxon>Formicoidea</taxon>
        <taxon>Formicidae</taxon>
        <taxon>Myrmicinae</taxon>
        <taxon>Temnothorax</taxon>
    </lineage>
</organism>
<feature type="region of interest" description="Disordered" evidence="1">
    <location>
        <begin position="70"/>
        <end position="118"/>
    </location>
</feature>
<name>A0A4V3SC39_9HYME</name>
<dbReference type="Proteomes" id="UP000310200">
    <property type="component" value="Unassembled WGS sequence"/>
</dbReference>
<gene>
    <name evidence="2" type="ORF">DBV15_07387</name>
</gene>
<dbReference type="EMBL" id="QBLH01000471">
    <property type="protein sequence ID" value="TGZ55344.1"/>
    <property type="molecule type" value="Genomic_DNA"/>
</dbReference>
<evidence type="ECO:0000313" key="2">
    <source>
        <dbReference type="EMBL" id="TGZ55344.1"/>
    </source>
</evidence>
<accession>A0A4V3SC39</accession>